<comment type="caution">
    <text evidence="1">The sequence shown here is derived from an EMBL/GenBank/DDBJ whole genome shotgun (WGS) entry which is preliminary data.</text>
</comment>
<protein>
    <submittedName>
        <fullName evidence="1">Uncharacterized protein</fullName>
    </submittedName>
</protein>
<dbReference type="InParanoid" id="A0A409YA51"/>
<evidence type="ECO:0000313" key="1">
    <source>
        <dbReference type="EMBL" id="PPQ99884.1"/>
    </source>
</evidence>
<organism evidence="1 2">
    <name type="scientific">Gymnopilus dilepis</name>
    <dbReference type="NCBI Taxonomy" id="231916"/>
    <lineage>
        <taxon>Eukaryota</taxon>
        <taxon>Fungi</taxon>
        <taxon>Dikarya</taxon>
        <taxon>Basidiomycota</taxon>
        <taxon>Agaricomycotina</taxon>
        <taxon>Agaricomycetes</taxon>
        <taxon>Agaricomycetidae</taxon>
        <taxon>Agaricales</taxon>
        <taxon>Agaricineae</taxon>
        <taxon>Hymenogastraceae</taxon>
        <taxon>Gymnopilus</taxon>
    </lineage>
</organism>
<dbReference type="EMBL" id="NHYE01001041">
    <property type="protein sequence ID" value="PPQ99884.1"/>
    <property type="molecule type" value="Genomic_DNA"/>
</dbReference>
<name>A0A409YA51_9AGAR</name>
<dbReference type="Proteomes" id="UP000284706">
    <property type="component" value="Unassembled WGS sequence"/>
</dbReference>
<accession>A0A409YA51</accession>
<reference evidence="1 2" key="1">
    <citation type="journal article" date="2018" name="Evol. Lett.">
        <title>Horizontal gene cluster transfer increased hallucinogenic mushroom diversity.</title>
        <authorList>
            <person name="Reynolds H.T."/>
            <person name="Vijayakumar V."/>
            <person name="Gluck-Thaler E."/>
            <person name="Korotkin H.B."/>
            <person name="Matheny P.B."/>
            <person name="Slot J.C."/>
        </authorList>
    </citation>
    <scope>NUCLEOTIDE SEQUENCE [LARGE SCALE GENOMIC DNA]</scope>
    <source>
        <strain evidence="1 2">SRW20</strain>
    </source>
</reference>
<sequence length="150" mass="16574">MPLRSFPLNPRRARLTLIRLHQSASPSFLPRKTTESESLIQHNLPYHPPLSLPSHHNSLSRSIPHATHHLAAQPLLIRTQALQSPVRTSEPLKDPCIDHPHGFVSSPKSSLIPVLDKQGVDGWGSSRVLSWRIFSCPGGSSSTASDSRTY</sequence>
<proteinExistence type="predicted"/>
<keyword evidence="2" id="KW-1185">Reference proteome</keyword>
<gene>
    <name evidence="1" type="ORF">CVT26_009331</name>
</gene>
<evidence type="ECO:0000313" key="2">
    <source>
        <dbReference type="Proteomes" id="UP000284706"/>
    </source>
</evidence>
<dbReference type="AlphaFoldDB" id="A0A409YA51"/>